<evidence type="ECO:0000313" key="1">
    <source>
        <dbReference type="EMBL" id="XAY07519.1"/>
    </source>
</evidence>
<accession>A0AAU7B1T3</accession>
<sequence>MPAPDDADLRAALLIGVAAGLRGFAPLGVTALRGGFGDGPAAKVLPALAAGELVGDKLPFTPPRTDPPPLLARALSGGLLSFRRAGAQGALVGAAVAVVAAYGGQHTRQWLVRTTGRPDRDIAIAEDVLALALAFLGTRPAVA</sequence>
<reference evidence="1" key="1">
    <citation type="submission" date="2022-12" db="EMBL/GenBank/DDBJ databases">
        <title>Paraconexibacter alkalitolerans sp. nov. and Baekduia alba sp. nov., isolated from soil and emended description of the genera Paraconexibacter (Chun et al., 2020) and Baekduia (An et al., 2020).</title>
        <authorList>
            <person name="Vieira S."/>
            <person name="Huber K.J."/>
            <person name="Geppert A."/>
            <person name="Wolf J."/>
            <person name="Neumann-Schaal M."/>
            <person name="Muesken M."/>
            <person name="Overmann J."/>
        </authorList>
    </citation>
    <scope>NUCLEOTIDE SEQUENCE</scope>
    <source>
        <strain evidence="1">AEG42_29</strain>
    </source>
</reference>
<dbReference type="KEGG" id="parq:DSM112329_04402"/>
<protein>
    <recommendedName>
        <fullName evidence="2">DUF4126 domain-containing protein</fullName>
    </recommendedName>
</protein>
<proteinExistence type="predicted"/>
<dbReference type="EMBL" id="CP114014">
    <property type="protein sequence ID" value="XAY07519.1"/>
    <property type="molecule type" value="Genomic_DNA"/>
</dbReference>
<dbReference type="AlphaFoldDB" id="A0AAU7B1T3"/>
<organism evidence="1">
    <name type="scientific">Paraconexibacter sp. AEG42_29</name>
    <dbReference type="NCBI Taxonomy" id="2997339"/>
    <lineage>
        <taxon>Bacteria</taxon>
        <taxon>Bacillati</taxon>
        <taxon>Actinomycetota</taxon>
        <taxon>Thermoleophilia</taxon>
        <taxon>Solirubrobacterales</taxon>
        <taxon>Paraconexibacteraceae</taxon>
        <taxon>Paraconexibacter</taxon>
    </lineage>
</organism>
<gene>
    <name evidence="1" type="ORF">DSM112329_04402</name>
</gene>
<evidence type="ECO:0008006" key="2">
    <source>
        <dbReference type="Google" id="ProtNLM"/>
    </source>
</evidence>
<name>A0AAU7B1T3_9ACTN</name>
<dbReference type="RefSeq" id="WP_354698712.1">
    <property type="nucleotide sequence ID" value="NZ_CP114014.1"/>
</dbReference>